<dbReference type="EMBL" id="FR773153">
    <property type="protein sequence ID" value="CBY93196.1"/>
    <property type="molecule type" value="Genomic_DNA"/>
</dbReference>
<evidence type="ECO:0000313" key="3">
    <source>
        <dbReference type="Proteomes" id="UP000008637"/>
    </source>
</evidence>
<accession>E8ZJ75</accession>
<proteinExistence type="predicted"/>
<sequence length="113" mass="11954">MFPPKKVLPIVGLFGAASSLSVIGVSMASESAKTLQTKEDEKTMEVKPKFEVSSATAKELLFQVSSKEGGGGLSYGQFPELEKELLSKIGEDLSSQEALEIVTEAGSRTGEAK</sequence>
<organism evidence="2 3">
    <name type="scientific">Mycoplasma haemofelis (strain Langford 1)</name>
    <name type="common">Haemobartonella felis</name>
    <dbReference type="NCBI Taxonomy" id="941640"/>
    <lineage>
        <taxon>Bacteria</taxon>
        <taxon>Bacillati</taxon>
        <taxon>Mycoplasmatota</taxon>
        <taxon>Mollicutes</taxon>
        <taxon>Mycoplasmataceae</taxon>
        <taxon>Mycoplasma</taxon>
    </lineage>
</organism>
<dbReference type="AlphaFoldDB" id="E8ZJ75"/>
<feature type="signal peptide" evidence="1">
    <location>
        <begin position="1"/>
        <end position="28"/>
    </location>
</feature>
<dbReference type="OrthoDB" id="9882139at2"/>
<keyword evidence="3" id="KW-1185">Reference proteome</keyword>
<dbReference type="HOGENOM" id="CLU_2130689_0_0_14"/>
<evidence type="ECO:0000313" key="2">
    <source>
        <dbReference type="EMBL" id="CBY93196.1"/>
    </source>
</evidence>
<dbReference type="Proteomes" id="UP000008637">
    <property type="component" value="Chromosome"/>
</dbReference>
<protein>
    <submittedName>
        <fullName evidence="2">Uncharacterized protein</fullName>
    </submittedName>
</protein>
<feature type="chain" id="PRO_5003235746" evidence="1">
    <location>
        <begin position="29"/>
        <end position="113"/>
    </location>
</feature>
<reference evidence="2 3" key="1">
    <citation type="journal article" date="2011" name="J. Bacteriol.">
        <title>Complete genome sequence of Mycoplasma haemofelis, a hemotropic mycoplasma.</title>
        <authorList>
            <person name="Barker E.N."/>
            <person name="Helps C.R."/>
            <person name="Peters I.R."/>
            <person name="Darby A.C."/>
            <person name="Radford A.D."/>
            <person name="Tasker S."/>
        </authorList>
    </citation>
    <scope>NUCLEOTIDE SEQUENCE [LARGE SCALE GENOMIC DNA]</scope>
    <source>
        <strain evidence="2 3">Langford 1</strain>
    </source>
</reference>
<name>E8ZJ75_MYCHL</name>
<dbReference type="KEGG" id="mha:HF1_11880"/>
<evidence type="ECO:0000256" key="1">
    <source>
        <dbReference type="SAM" id="SignalP"/>
    </source>
</evidence>
<keyword evidence="1" id="KW-0732">Signal</keyword>
<gene>
    <name evidence="2" type="ORF">HF1_11880</name>
</gene>